<reference evidence="2" key="1">
    <citation type="thesis" date="2021" institute="BYU ScholarsArchive" country="Provo, UT, USA">
        <title>Applications of and Algorithms for Genome Assembly and Genomic Analyses with an Emphasis on Marine Teleosts.</title>
        <authorList>
            <person name="Pickett B.D."/>
        </authorList>
    </citation>
    <scope>NUCLEOTIDE SEQUENCE</scope>
    <source>
        <strain evidence="2">HI-2016</strain>
    </source>
</reference>
<gene>
    <name evidence="2" type="ORF">JZ751_008988</name>
</gene>
<organism evidence="2 3">
    <name type="scientific">Albula glossodonta</name>
    <name type="common">roundjaw bonefish</name>
    <dbReference type="NCBI Taxonomy" id="121402"/>
    <lineage>
        <taxon>Eukaryota</taxon>
        <taxon>Metazoa</taxon>
        <taxon>Chordata</taxon>
        <taxon>Craniata</taxon>
        <taxon>Vertebrata</taxon>
        <taxon>Euteleostomi</taxon>
        <taxon>Actinopterygii</taxon>
        <taxon>Neopterygii</taxon>
        <taxon>Teleostei</taxon>
        <taxon>Albuliformes</taxon>
        <taxon>Albulidae</taxon>
        <taxon>Albula</taxon>
    </lineage>
</organism>
<accession>A0A8T2P893</accession>
<feature type="region of interest" description="Disordered" evidence="1">
    <location>
        <begin position="75"/>
        <end position="95"/>
    </location>
</feature>
<evidence type="ECO:0000313" key="3">
    <source>
        <dbReference type="Proteomes" id="UP000824540"/>
    </source>
</evidence>
<name>A0A8T2P893_9TELE</name>
<dbReference type="AlphaFoldDB" id="A0A8T2P893"/>
<protein>
    <submittedName>
        <fullName evidence="2">Uncharacterized protein</fullName>
    </submittedName>
</protein>
<dbReference type="Proteomes" id="UP000824540">
    <property type="component" value="Unassembled WGS sequence"/>
</dbReference>
<evidence type="ECO:0000256" key="1">
    <source>
        <dbReference type="SAM" id="MobiDB-lite"/>
    </source>
</evidence>
<dbReference type="EMBL" id="JAFBMS010000017">
    <property type="protein sequence ID" value="KAG9345832.1"/>
    <property type="molecule type" value="Genomic_DNA"/>
</dbReference>
<keyword evidence="3" id="KW-1185">Reference proteome</keyword>
<evidence type="ECO:0000313" key="2">
    <source>
        <dbReference type="EMBL" id="KAG9345832.1"/>
    </source>
</evidence>
<comment type="caution">
    <text evidence="2">The sequence shown here is derived from an EMBL/GenBank/DDBJ whole genome shotgun (WGS) entry which is preliminary data.</text>
</comment>
<proteinExistence type="predicted"/>
<sequence>MFDSGRSLKHSSCECWLLPEDSEVATVPRGAGQEMGESSREPHLQASNSLKPVFLWGETAGDNYMTHVVSYDLSPVEPRTGLSVRSPHPRMPSPS</sequence>